<reference evidence="2" key="1">
    <citation type="submission" date="2018-07" db="EMBL/GenBank/DDBJ databases">
        <authorList>
            <person name="Quirk P.G."/>
            <person name="Krulwich T.A."/>
        </authorList>
    </citation>
    <scope>NUCLEOTIDE SEQUENCE</scope>
    <source>
        <strain evidence="2">Anand</strain>
    </source>
</reference>
<name>A0A3B0MTS7_THEAN</name>
<dbReference type="AlphaFoldDB" id="A0A3B0MTS7"/>
<gene>
    <name evidence="2" type="ORF">TAT_000260600</name>
    <name evidence="1" type="ORF">TAV_000260800</name>
</gene>
<sequence length="294" mass="34631">MKIKVNKKNGIIKKQLFEYNNLLKIRVYLQKVNSCVQRWPHPFLSNLLLENLQSEQIQELNQIKNNLLSLLKIFFNKLSKSSLIKFKGEVFSDFDYLLRRRVYLLERLDYLNDISNYNVNRSFNVIDNNISSHIKFFHKNPEKFINKSHVLNLPLKLIGNEFLSSKIGPEESKKLHINQIYNDQVFYVKLLNYLIQNDENSEIDIKNEESLIKNNQQVEISGEKYDLEEYINMFKELEELVIICSVKDSVRGISLCERIKRSVNATCTVQMTNFLATGKDRRNNCKLVITLVKS</sequence>
<evidence type="ECO:0000313" key="1">
    <source>
        <dbReference type="EMBL" id="SVP92810.1"/>
    </source>
</evidence>
<proteinExistence type="predicted"/>
<dbReference type="VEuPathDB" id="PiroplasmaDB:TA04730"/>
<organism evidence="2">
    <name type="scientific">Theileria annulata</name>
    <dbReference type="NCBI Taxonomy" id="5874"/>
    <lineage>
        <taxon>Eukaryota</taxon>
        <taxon>Sar</taxon>
        <taxon>Alveolata</taxon>
        <taxon>Apicomplexa</taxon>
        <taxon>Aconoidasida</taxon>
        <taxon>Piroplasmida</taxon>
        <taxon>Theileriidae</taxon>
        <taxon>Theileria</taxon>
    </lineage>
</organism>
<dbReference type="EMBL" id="UIVS01000003">
    <property type="protein sequence ID" value="SVP92810.1"/>
    <property type="molecule type" value="Genomic_DNA"/>
</dbReference>
<protein>
    <submittedName>
        <fullName evidence="2">Uncharacterized protein</fullName>
    </submittedName>
</protein>
<accession>A0A3B0MTS7</accession>
<evidence type="ECO:0000313" key="2">
    <source>
        <dbReference type="EMBL" id="SVP93613.1"/>
    </source>
</evidence>
<dbReference type="EMBL" id="UIVT01000003">
    <property type="protein sequence ID" value="SVP93613.1"/>
    <property type="molecule type" value="Genomic_DNA"/>
</dbReference>